<accession>A0A1B8HK06</accession>
<name>A0A1B8HK06_9GAMM</name>
<keyword evidence="2" id="KW-0472">Membrane</keyword>
<evidence type="ECO:0000256" key="2">
    <source>
        <dbReference type="SAM" id="Phobius"/>
    </source>
</evidence>
<evidence type="ECO:0000313" key="4">
    <source>
        <dbReference type="Proteomes" id="UP000092377"/>
    </source>
</evidence>
<evidence type="ECO:0000313" key="3">
    <source>
        <dbReference type="EMBL" id="OBU09377.1"/>
    </source>
</evidence>
<dbReference type="EMBL" id="LZEY01000022">
    <property type="protein sequence ID" value="OBU09377.1"/>
    <property type="molecule type" value="Genomic_DNA"/>
</dbReference>
<dbReference type="RefSeq" id="WP_067402130.1">
    <property type="nucleotide sequence ID" value="NZ_LZEY01000022.1"/>
</dbReference>
<feature type="transmembrane region" description="Helical" evidence="2">
    <location>
        <begin position="153"/>
        <end position="171"/>
    </location>
</feature>
<sequence length="314" mass="37175">MSIFFNPAKHPHRLKPQPLGEQGTRYDENWPMSELDFLETVDKQQCVLVNKDIRRRDAFALPGFITGIIAFIMVFHFVFMEHNKKYTNFNKRLQTYTLEYKSQYEDKTQRDKLPPFVIDKYAPYFNQEKLSLSDYFHVYYSGQITATPYQDTLFFSAMFFVAFFLLGMGGYQSFFQKPRTLVFDRERNLVYTWHSGKVFAARYPDVGVGKIGKTIAIQLFGIDKRKQSLVSELFFPNVYVYSVYHTSTDYHDQRFINFINTYMREGRDAIIQSNYYREKPKVFFGKNPLPADFEQQVEQILIRLDKEKIAHSAS</sequence>
<protein>
    <submittedName>
        <fullName evidence="3">Uncharacterized protein</fullName>
    </submittedName>
</protein>
<keyword evidence="2" id="KW-1133">Transmembrane helix</keyword>
<feature type="region of interest" description="Disordered" evidence="1">
    <location>
        <begin position="1"/>
        <end position="22"/>
    </location>
</feature>
<organism evidence="3 4">
    <name type="scientific">Morganella psychrotolerans</name>
    <dbReference type="NCBI Taxonomy" id="368603"/>
    <lineage>
        <taxon>Bacteria</taxon>
        <taxon>Pseudomonadati</taxon>
        <taxon>Pseudomonadota</taxon>
        <taxon>Gammaproteobacteria</taxon>
        <taxon>Enterobacterales</taxon>
        <taxon>Morganellaceae</taxon>
        <taxon>Morganella</taxon>
    </lineage>
</organism>
<comment type="caution">
    <text evidence="3">The sequence shown here is derived from an EMBL/GenBank/DDBJ whole genome shotgun (WGS) entry which is preliminary data.</text>
</comment>
<reference evidence="4" key="1">
    <citation type="submission" date="2016-06" db="EMBL/GenBank/DDBJ databases">
        <authorList>
            <person name="Butler K."/>
        </authorList>
    </citation>
    <scope>NUCLEOTIDE SEQUENCE [LARGE SCALE GENOMIC DNA]</scope>
    <source>
        <strain evidence="4">GCSL-Mp20</strain>
    </source>
</reference>
<proteinExistence type="predicted"/>
<evidence type="ECO:0000256" key="1">
    <source>
        <dbReference type="SAM" id="MobiDB-lite"/>
    </source>
</evidence>
<keyword evidence="2" id="KW-0812">Transmembrane</keyword>
<dbReference type="AlphaFoldDB" id="A0A1B8HK06"/>
<gene>
    <name evidence="3" type="ORF">AYY18_19570</name>
</gene>
<dbReference type="Proteomes" id="UP000092377">
    <property type="component" value="Unassembled WGS sequence"/>
</dbReference>
<dbReference type="OrthoDB" id="6465714at2"/>
<keyword evidence="4" id="KW-1185">Reference proteome</keyword>
<feature type="transmembrane region" description="Helical" evidence="2">
    <location>
        <begin position="58"/>
        <end position="79"/>
    </location>
</feature>